<dbReference type="OrthoDB" id="10266265at2759"/>
<keyword evidence="2" id="KW-1185">Reference proteome</keyword>
<dbReference type="InterPro" id="IPR036045">
    <property type="entry name" value="Sec1-like_sf"/>
</dbReference>
<dbReference type="EMBL" id="LAVV01007295">
    <property type="protein sequence ID" value="KNZ56401.1"/>
    <property type="molecule type" value="Genomic_DNA"/>
</dbReference>
<dbReference type="VEuPathDB" id="FungiDB:VP01_2412g6"/>
<sequence length="147" mass="16256">MQISVEHSRVTEATLGIGTRCATAVCDVEFERQKEQQENVFSNFIFFGQGKLALKGLKGVKNFYTQQTPPLVETVELLLKGWLKEAGYPHLLFPGNTSTMTTSLPPSICPIKLIFFVQKGARHHTSEQQTGVIPRVYGASLTAATRT</sequence>
<dbReference type="Proteomes" id="UP000037035">
    <property type="component" value="Unassembled WGS sequence"/>
</dbReference>
<evidence type="ECO:0000313" key="2">
    <source>
        <dbReference type="Proteomes" id="UP000037035"/>
    </source>
</evidence>
<dbReference type="SUPFAM" id="SSF56815">
    <property type="entry name" value="Sec1/munc18-like (SM) proteins"/>
    <property type="match status" value="1"/>
</dbReference>
<comment type="caution">
    <text evidence="1">The sequence shown here is derived from an EMBL/GenBank/DDBJ whole genome shotgun (WGS) entry which is preliminary data.</text>
</comment>
<proteinExistence type="predicted"/>
<organism evidence="1 2">
    <name type="scientific">Puccinia sorghi</name>
    <dbReference type="NCBI Taxonomy" id="27349"/>
    <lineage>
        <taxon>Eukaryota</taxon>
        <taxon>Fungi</taxon>
        <taxon>Dikarya</taxon>
        <taxon>Basidiomycota</taxon>
        <taxon>Pucciniomycotina</taxon>
        <taxon>Pucciniomycetes</taxon>
        <taxon>Pucciniales</taxon>
        <taxon>Pucciniaceae</taxon>
        <taxon>Puccinia</taxon>
    </lineage>
</organism>
<reference evidence="1 2" key="1">
    <citation type="submission" date="2015-08" db="EMBL/GenBank/DDBJ databases">
        <title>Next Generation Sequencing and Analysis of the Genome of Puccinia sorghi L Schw, the Causal Agent of Maize Common Rust.</title>
        <authorList>
            <person name="Rochi L."/>
            <person name="Burguener G."/>
            <person name="Darino M."/>
            <person name="Turjanski A."/>
            <person name="Kreff E."/>
            <person name="Dieguez M.J."/>
            <person name="Sacco F."/>
        </authorList>
    </citation>
    <scope>NUCLEOTIDE SEQUENCE [LARGE SCALE GENOMIC DNA]</scope>
    <source>
        <strain evidence="1 2">RO10H11247</strain>
    </source>
</reference>
<dbReference type="STRING" id="27349.A0A0L6V6J3"/>
<evidence type="ECO:0000313" key="1">
    <source>
        <dbReference type="EMBL" id="KNZ56401.1"/>
    </source>
</evidence>
<dbReference type="AlphaFoldDB" id="A0A0L6V6J3"/>
<accession>A0A0L6V6J3</accession>
<gene>
    <name evidence="1" type="ORF">VP01_2412g6</name>
</gene>
<protein>
    <submittedName>
        <fullName evidence="1">Uncharacterized protein</fullName>
    </submittedName>
</protein>
<name>A0A0L6V6J3_9BASI</name>